<dbReference type="SMART" id="SM00972">
    <property type="entry name" value="SCPU"/>
    <property type="match status" value="1"/>
</dbReference>
<dbReference type="InterPro" id="IPR053167">
    <property type="entry name" value="Spore_coat_component"/>
</dbReference>
<dbReference type="InterPro" id="IPR007893">
    <property type="entry name" value="Spore_coat_U/FanG"/>
</dbReference>
<feature type="domain" description="Spore coat protein U/FanG" evidence="2">
    <location>
        <begin position="32"/>
        <end position="190"/>
    </location>
</feature>
<sequence>MKTVKNIFTLTSVMAALLASGHAAAEEEKSADFYVTIRIIPICEVVTSTGNKPTQEATAPSAGADINFGEYESNHKANVDKESEGNSSGAIQVQCTKGTPYKVALTPETDDDNAGGGKMNALNTSNTEKIGYHLFQDAGRAKAWGNQDGNMLEAEGKGFGEKVNHIVYGRVNSDQFDKPAGRYSDKVTVTVKY</sequence>
<dbReference type="Pfam" id="PF05229">
    <property type="entry name" value="SCPU"/>
    <property type="match status" value="1"/>
</dbReference>
<dbReference type="EMBL" id="JANUXW010000001">
    <property type="protein sequence ID" value="MCS4532920.1"/>
    <property type="molecule type" value="Genomic_DNA"/>
</dbReference>
<dbReference type="Proteomes" id="UP001166947">
    <property type="component" value="Unassembled WGS sequence"/>
</dbReference>
<name>A0ABT2FBI8_9NEIS</name>
<evidence type="ECO:0000313" key="3">
    <source>
        <dbReference type="EMBL" id="MCS4532920.1"/>
    </source>
</evidence>
<protein>
    <submittedName>
        <fullName evidence="3">Spore coat U domain-containing protein</fullName>
    </submittedName>
</protein>
<evidence type="ECO:0000259" key="2">
    <source>
        <dbReference type="Pfam" id="PF05229"/>
    </source>
</evidence>
<dbReference type="PANTHER" id="PTHR37089">
    <property type="entry name" value="PROTEIN U-RELATED"/>
    <property type="match status" value="1"/>
</dbReference>
<comment type="caution">
    <text evidence="3">The sequence shown here is derived from an EMBL/GenBank/DDBJ whole genome shotgun (WGS) entry which is preliminary data.</text>
</comment>
<feature type="signal peptide" evidence="1">
    <location>
        <begin position="1"/>
        <end position="25"/>
    </location>
</feature>
<reference evidence="3" key="2">
    <citation type="journal article" date="2023" name="Curr. Microbiol.">
        <title>Neisseria montereyensis sp. nov., Isolated from Oropharynx of California Sea Lion (Zalophus californianus): Genomic, Phylogenetic, and Phenotypic Study.</title>
        <authorList>
            <person name="Volokhov D.V."/>
            <person name="Zagorodnyaya T.A."/>
            <person name="Furtak V.A."/>
            <person name="Nattanmai G."/>
            <person name="Randall L."/>
            <person name="Jose S."/>
            <person name="Gao Y."/>
            <person name="Gulland F.M."/>
            <person name="Eisenberg T."/>
            <person name="Delmonte P."/>
            <person name="Blom J."/>
            <person name="Mitchell K.K."/>
        </authorList>
    </citation>
    <scope>NUCLEOTIDE SEQUENCE</scope>
    <source>
        <strain evidence="3">CSL10203-ORH2</strain>
    </source>
</reference>
<keyword evidence="1" id="KW-0732">Signal</keyword>
<accession>A0ABT2FBI8</accession>
<dbReference type="PANTHER" id="PTHR37089:SF4">
    <property type="entry name" value="EXPORTED PROTEIN"/>
    <property type="match status" value="1"/>
</dbReference>
<keyword evidence="4" id="KW-1185">Reference proteome</keyword>
<evidence type="ECO:0000313" key="4">
    <source>
        <dbReference type="Proteomes" id="UP001166947"/>
    </source>
</evidence>
<reference evidence="3" key="1">
    <citation type="submission" date="2022-08" db="EMBL/GenBank/DDBJ databases">
        <authorList>
            <person name="Volokhov D.V."/>
            <person name="Furtak V.A."/>
            <person name="Zagorodnyaya T.A."/>
        </authorList>
    </citation>
    <scope>NUCLEOTIDE SEQUENCE</scope>
    <source>
        <strain evidence="3">CSL10203-ORH2</strain>
    </source>
</reference>
<organism evidence="3 4">
    <name type="scientific">Neisseria montereyensis</name>
    <dbReference type="NCBI Taxonomy" id="2973938"/>
    <lineage>
        <taxon>Bacteria</taxon>
        <taxon>Pseudomonadati</taxon>
        <taxon>Pseudomonadota</taxon>
        <taxon>Betaproteobacteria</taxon>
        <taxon>Neisseriales</taxon>
        <taxon>Neisseriaceae</taxon>
        <taxon>Neisseria</taxon>
    </lineage>
</organism>
<dbReference type="RefSeq" id="WP_259290738.1">
    <property type="nucleotide sequence ID" value="NZ_JANUXW010000001.1"/>
</dbReference>
<gene>
    <name evidence="3" type="ORF">NXS09_01215</name>
</gene>
<proteinExistence type="predicted"/>
<feature type="chain" id="PRO_5045525490" evidence="1">
    <location>
        <begin position="26"/>
        <end position="193"/>
    </location>
</feature>
<evidence type="ECO:0000256" key="1">
    <source>
        <dbReference type="SAM" id="SignalP"/>
    </source>
</evidence>